<dbReference type="Gene3D" id="2.40.50.690">
    <property type="match status" value="1"/>
</dbReference>
<dbReference type="InterPro" id="IPR050180">
    <property type="entry name" value="RNR_Ribonuclease"/>
</dbReference>
<feature type="compositionally biased region" description="Low complexity" evidence="2">
    <location>
        <begin position="60"/>
        <end position="82"/>
    </location>
</feature>
<dbReference type="EMBL" id="BDSP01000202">
    <property type="protein sequence ID" value="GAX23499.1"/>
    <property type="molecule type" value="Genomic_DNA"/>
</dbReference>
<dbReference type="PANTHER" id="PTHR23355">
    <property type="entry name" value="RIBONUCLEASE"/>
    <property type="match status" value="1"/>
</dbReference>
<keyword evidence="5" id="KW-1185">Reference proteome</keyword>
<dbReference type="InParanoid" id="A0A1Z5KB67"/>
<dbReference type="GO" id="GO:0006402">
    <property type="term" value="P:mRNA catabolic process"/>
    <property type="evidence" value="ECO:0007669"/>
    <property type="project" value="TreeGrafter"/>
</dbReference>
<dbReference type="SUPFAM" id="SSF50249">
    <property type="entry name" value="Nucleic acid-binding proteins"/>
    <property type="match status" value="2"/>
</dbReference>
<dbReference type="Proteomes" id="UP000198406">
    <property type="component" value="Unassembled WGS sequence"/>
</dbReference>
<dbReference type="SMART" id="SM00955">
    <property type="entry name" value="RNB"/>
    <property type="match status" value="1"/>
</dbReference>
<reference evidence="4 5" key="1">
    <citation type="journal article" date="2015" name="Plant Cell">
        <title>Oil accumulation by the oleaginous diatom Fistulifera solaris as revealed by the genome and transcriptome.</title>
        <authorList>
            <person name="Tanaka T."/>
            <person name="Maeda Y."/>
            <person name="Veluchamy A."/>
            <person name="Tanaka M."/>
            <person name="Abida H."/>
            <person name="Marechal E."/>
            <person name="Bowler C."/>
            <person name="Muto M."/>
            <person name="Sunaga Y."/>
            <person name="Tanaka M."/>
            <person name="Yoshino T."/>
            <person name="Taniguchi T."/>
            <person name="Fukuda Y."/>
            <person name="Nemoto M."/>
            <person name="Matsumoto M."/>
            <person name="Wong P.S."/>
            <person name="Aburatani S."/>
            <person name="Fujibuchi W."/>
        </authorList>
    </citation>
    <scope>NUCLEOTIDE SEQUENCE [LARGE SCALE GENOMIC DNA]</scope>
    <source>
        <strain evidence="4 5">JPCC DA0580</strain>
    </source>
</reference>
<evidence type="ECO:0000256" key="1">
    <source>
        <dbReference type="RuleBase" id="RU003901"/>
    </source>
</evidence>
<dbReference type="GO" id="GO:0003723">
    <property type="term" value="F:RNA binding"/>
    <property type="evidence" value="ECO:0007669"/>
    <property type="project" value="InterPro"/>
</dbReference>
<name>A0A1Z5KB67_FISSO</name>
<dbReference type="InterPro" id="IPR012340">
    <property type="entry name" value="NA-bd_OB-fold"/>
</dbReference>
<evidence type="ECO:0000259" key="3">
    <source>
        <dbReference type="SMART" id="SM00955"/>
    </source>
</evidence>
<comment type="similarity">
    <text evidence="1">Belongs to the RNR ribonuclease family.</text>
</comment>
<dbReference type="GO" id="GO:0000175">
    <property type="term" value="F:3'-5'-RNA exonuclease activity"/>
    <property type="evidence" value="ECO:0007669"/>
    <property type="project" value="TreeGrafter"/>
</dbReference>
<dbReference type="InterPro" id="IPR022966">
    <property type="entry name" value="RNase_II/R_CS"/>
</dbReference>
<comment type="caution">
    <text evidence="4">The sequence shown here is derived from an EMBL/GenBank/DDBJ whole genome shotgun (WGS) entry which is preliminary data.</text>
</comment>
<evidence type="ECO:0000313" key="5">
    <source>
        <dbReference type="Proteomes" id="UP000198406"/>
    </source>
</evidence>
<dbReference type="PROSITE" id="PS01175">
    <property type="entry name" value="RIBONUCLEASE_II"/>
    <property type="match status" value="1"/>
</dbReference>
<dbReference type="PANTHER" id="PTHR23355:SF9">
    <property type="entry name" value="DIS3-LIKE EXONUCLEASE 2"/>
    <property type="match status" value="1"/>
</dbReference>
<dbReference type="AlphaFoldDB" id="A0A1Z5KB67"/>
<organism evidence="4 5">
    <name type="scientific">Fistulifera solaris</name>
    <name type="common">Oleaginous diatom</name>
    <dbReference type="NCBI Taxonomy" id="1519565"/>
    <lineage>
        <taxon>Eukaryota</taxon>
        <taxon>Sar</taxon>
        <taxon>Stramenopiles</taxon>
        <taxon>Ochrophyta</taxon>
        <taxon>Bacillariophyta</taxon>
        <taxon>Bacillariophyceae</taxon>
        <taxon>Bacillariophycidae</taxon>
        <taxon>Naviculales</taxon>
        <taxon>Naviculaceae</taxon>
        <taxon>Fistulifera</taxon>
    </lineage>
</organism>
<feature type="region of interest" description="Disordered" evidence="2">
    <location>
        <begin position="1"/>
        <end position="99"/>
    </location>
</feature>
<protein>
    <recommendedName>
        <fullName evidence="3">RNB domain-containing protein</fullName>
    </recommendedName>
</protein>
<evidence type="ECO:0000256" key="2">
    <source>
        <dbReference type="SAM" id="MobiDB-lite"/>
    </source>
</evidence>
<dbReference type="Pfam" id="PF00773">
    <property type="entry name" value="RNB"/>
    <property type="match status" value="1"/>
</dbReference>
<proteinExistence type="inferred from homology"/>
<evidence type="ECO:0000313" key="4">
    <source>
        <dbReference type="EMBL" id="GAX23499.1"/>
    </source>
</evidence>
<dbReference type="OrthoDB" id="372421at2759"/>
<feature type="compositionally biased region" description="Polar residues" evidence="2">
    <location>
        <begin position="8"/>
        <end position="17"/>
    </location>
</feature>
<feature type="domain" description="RNB" evidence="3">
    <location>
        <begin position="445"/>
        <end position="809"/>
    </location>
</feature>
<dbReference type="GO" id="GO:0000932">
    <property type="term" value="C:P-body"/>
    <property type="evidence" value="ECO:0007669"/>
    <property type="project" value="TreeGrafter"/>
</dbReference>
<sequence>MTKETENDQSARNQVTRPRSGGNRRSRKPKKETSKDAPGTDANESSTTPNNAANKKKNNRAGNNSRNGNNEGNRNGHNGNKNNNKRYARSNSSSSSPFVPYPSHLSLEECMKLYAEGTLVRGRLRVLPFSAGGAATSTSFVTCDRGLHLQDICIPSELDRNRALDGDIVFVRILEPSTENDDDNKEDTINLEDEITSQFQNVALQDDPPTTWQEDPQQVDLWNPLVTIPRPVKKAVNIREGEDRRRLKEEKALKQPKGTVVCIVPPKDIHSEIKQSTTAPRTERRATRRIVGTLKVVNDSTILLTPNNKSLPQFRCPTASTRGVLTKLREEEQLKREEDGNSSKKMVDVALTTYFQAQYEYGSWQETHKWPPCTRIVKIGSACVLEDEITALLSEFDVNHGDHPPQVLRDVDEAVQSGLYYTEDASSGEKNQLGWKPTPSMYAGRRDYRSERIFTIDPTTAKDLDDALHIKMLDDGTVEVGVHIADVSFFVRPGTAVDEEAIRRSTTIYLVDRTIPMLPRPLCEVACSLNENVERLAFSCVWRMNLDGTMVRSKDSIWYGRTVIKSCARLDYLTAQNIIENKVATGEAESEMDSEQWPVDRRPKGTHTVDQVAADVRLMHRVAMARRRLRFENGALALNGIKLTFMMDADGQTPLLTAPYPIRDSNRLVEEYMLLANYLVAQKLIMHAESRAVLRCHKEPEIDGLSELAAVVFAATGQELNVSSSEDLHRSLVHLNREYSDQPLILQCITQMLMNPFKAAEYFAAGSEEDKELWRHFALNIPYYTHFTSPIRRYPDVMVHRLLQATIEGAEAVENFHLKPEEIQQICEHANEKRMGSKNAQERCDVIFLSLYVKSKPMHGQLGIVLSVGQSTFSVFVPALGVNVKLFLQEHKDMVTYASDEARDGSKRILLQRRFQDGRPCEGTLEWDSLEIEVLTKLQVTVVCKEMPPVDVKVRMEGPWRD</sequence>
<gene>
    <name evidence="4" type="ORF">FisN_14Hh328</name>
</gene>
<accession>A0A1Z5KB67</accession>
<dbReference type="InterPro" id="IPR001900">
    <property type="entry name" value="RNase_II/R"/>
</dbReference>